<evidence type="ECO:0000313" key="2">
    <source>
        <dbReference type="EMBL" id="GAW01090.1"/>
    </source>
</evidence>
<feature type="compositionally biased region" description="Basic and acidic residues" evidence="1">
    <location>
        <begin position="9"/>
        <end position="21"/>
    </location>
</feature>
<dbReference type="STRING" id="5353.A0A1Q3E1I8"/>
<reference evidence="2 3" key="1">
    <citation type="submission" date="2016-08" db="EMBL/GenBank/DDBJ databases">
        <authorList>
            <consortium name="Lentinula edodes genome sequencing consortium"/>
            <person name="Sakamoto Y."/>
            <person name="Nakade K."/>
            <person name="Sato S."/>
            <person name="Yoshida Y."/>
            <person name="Miyazaki K."/>
            <person name="Natsume S."/>
            <person name="Konno N."/>
        </authorList>
    </citation>
    <scope>NUCLEOTIDE SEQUENCE [LARGE SCALE GENOMIC DNA]</scope>
    <source>
        <strain evidence="2 3">NBRC 111202</strain>
    </source>
</reference>
<feature type="region of interest" description="Disordered" evidence="1">
    <location>
        <begin position="56"/>
        <end position="97"/>
    </location>
</feature>
<evidence type="ECO:0000256" key="1">
    <source>
        <dbReference type="SAM" id="MobiDB-lite"/>
    </source>
</evidence>
<sequence length="198" mass="22045">MFEANSTIQDDKEQKAPEYQDSHVSQSQSSSTGNMKQIETEIGSGEEISSYLKCNHYNATSPAPAPVPSTISSPLEPEHSRPSDHPIPPNTDTAVQRDVDIPAQKQASSQVNIKKEETAPPLLGISSYQSPYTGGRTFNYKEKYPDDEPLGEELNDNSRVFKVYLDEVENFDDDLMRGFRDTIDSLLVFIIPKSLQSC</sequence>
<protein>
    <submittedName>
        <fullName evidence="2">Ankyrin repeat protein</fullName>
    </submittedName>
</protein>
<proteinExistence type="predicted"/>
<comment type="caution">
    <text evidence="2">The sequence shown here is derived from an EMBL/GenBank/DDBJ whole genome shotgun (WGS) entry which is preliminary data.</text>
</comment>
<reference evidence="2 3" key="2">
    <citation type="submission" date="2017-02" db="EMBL/GenBank/DDBJ databases">
        <title>A genome survey and senescence transcriptome analysis in Lentinula edodes.</title>
        <authorList>
            <person name="Sakamoto Y."/>
            <person name="Nakade K."/>
            <person name="Sato S."/>
            <person name="Yoshida Y."/>
            <person name="Miyazaki K."/>
            <person name="Natsume S."/>
            <person name="Konno N."/>
        </authorList>
    </citation>
    <scope>NUCLEOTIDE SEQUENCE [LARGE SCALE GENOMIC DNA]</scope>
    <source>
        <strain evidence="2 3">NBRC 111202</strain>
    </source>
</reference>
<gene>
    <name evidence="2" type="ORF">LENED_002663</name>
</gene>
<feature type="region of interest" description="Disordered" evidence="1">
    <location>
        <begin position="1"/>
        <end position="43"/>
    </location>
</feature>
<dbReference type="EMBL" id="BDGU01000051">
    <property type="protein sequence ID" value="GAW01090.1"/>
    <property type="molecule type" value="Genomic_DNA"/>
</dbReference>
<accession>A0A1Q3E1I8</accession>
<dbReference type="AlphaFoldDB" id="A0A1Q3E1I8"/>
<keyword evidence="3" id="KW-1185">Reference proteome</keyword>
<organism evidence="2 3">
    <name type="scientific">Lentinula edodes</name>
    <name type="common">Shiitake mushroom</name>
    <name type="synonym">Lentinus edodes</name>
    <dbReference type="NCBI Taxonomy" id="5353"/>
    <lineage>
        <taxon>Eukaryota</taxon>
        <taxon>Fungi</taxon>
        <taxon>Dikarya</taxon>
        <taxon>Basidiomycota</taxon>
        <taxon>Agaricomycotina</taxon>
        <taxon>Agaricomycetes</taxon>
        <taxon>Agaricomycetidae</taxon>
        <taxon>Agaricales</taxon>
        <taxon>Marasmiineae</taxon>
        <taxon>Omphalotaceae</taxon>
        <taxon>Lentinula</taxon>
    </lineage>
</organism>
<name>A0A1Q3E1I8_LENED</name>
<evidence type="ECO:0000313" key="3">
    <source>
        <dbReference type="Proteomes" id="UP000188533"/>
    </source>
</evidence>
<dbReference type="Proteomes" id="UP000188533">
    <property type="component" value="Unassembled WGS sequence"/>
</dbReference>